<name>A0ABU2S6Y6_9ACTN</name>
<keyword evidence="3" id="KW-1185">Reference proteome</keyword>
<dbReference type="Pfam" id="PF18844">
    <property type="entry name" value="baeRF_family2"/>
    <property type="match status" value="1"/>
</dbReference>
<dbReference type="EMBL" id="JAVREV010000009">
    <property type="protein sequence ID" value="MDT0444436.1"/>
    <property type="molecule type" value="Genomic_DNA"/>
</dbReference>
<dbReference type="InterPro" id="IPR040701">
    <property type="entry name" value="Bact_RF_family2"/>
</dbReference>
<keyword evidence="2" id="KW-0378">Hydrolase</keyword>
<comment type="caution">
    <text evidence="2">The sequence shown here is derived from an EMBL/GenBank/DDBJ whole genome shotgun (WGS) entry which is preliminary data.</text>
</comment>
<dbReference type="GO" id="GO:0016787">
    <property type="term" value="F:hydrolase activity"/>
    <property type="evidence" value="ECO:0007669"/>
    <property type="project" value="UniProtKB-KW"/>
</dbReference>
<protein>
    <submittedName>
        <fullName evidence="2">Vms1/Ankzf1 family peptidyl-tRNA hydrolase</fullName>
    </submittedName>
</protein>
<reference evidence="3" key="1">
    <citation type="submission" date="2023-07" db="EMBL/GenBank/DDBJ databases">
        <title>30 novel species of actinomycetes from the DSMZ collection.</title>
        <authorList>
            <person name="Nouioui I."/>
        </authorList>
    </citation>
    <scope>NUCLEOTIDE SEQUENCE [LARGE SCALE GENOMIC DNA]</scope>
    <source>
        <strain evidence="3">DSM 41886</strain>
    </source>
</reference>
<organism evidence="2 3">
    <name type="scientific">Streptomyces johnsoniae</name>
    <dbReference type="NCBI Taxonomy" id="3075532"/>
    <lineage>
        <taxon>Bacteria</taxon>
        <taxon>Bacillati</taxon>
        <taxon>Actinomycetota</taxon>
        <taxon>Actinomycetes</taxon>
        <taxon>Kitasatosporales</taxon>
        <taxon>Streptomycetaceae</taxon>
        <taxon>Streptomyces</taxon>
    </lineage>
</organism>
<proteinExistence type="predicted"/>
<dbReference type="RefSeq" id="WP_311618698.1">
    <property type="nucleotide sequence ID" value="NZ_JAVREV010000009.1"/>
</dbReference>
<dbReference type="Proteomes" id="UP001183615">
    <property type="component" value="Unassembled WGS sequence"/>
</dbReference>
<sequence>MNLGFLNPLLHRPGPWASVYMDTSAIAEDAVAVQELQARDAGDRLAGLGADEATCHAVYGALAGASRDDAGRAVFATDGEVVLDVPLASPPPAPPTADWAVLPRLAPLLEYGGEPACLVAFVDRKGADLQLRGGHGRPRPAGEVTGQQWPLHRTGRDDWSERHFQLAVENTWEENAALIARTLADEAGRTEAEILVLAGDPRERRAVRDRLPEELRAAAVESEHGGRAAGSSQELLDADVERARADRSRAHAEEALSRFRAGRAPAGDRIDAAEGVPALVDAAREHRIDELLLRPGGADLHHDVWVGPEPDQLAMRRSESQYLGEPLPAAARADDALLRSAAATGAAVIGLPAGDGGRRGADGAVPVGGLGALLRWPYQGAVPGGGARPER</sequence>
<accession>A0ABU2S6Y6</accession>
<feature type="region of interest" description="Disordered" evidence="1">
    <location>
        <begin position="132"/>
        <end position="151"/>
    </location>
</feature>
<evidence type="ECO:0000313" key="2">
    <source>
        <dbReference type="EMBL" id="MDT0444436.1"/>
    </source>
</evidence>
<evidence type="ECO:0000256" key="1">
    <source>
        <dbReference type="SAM" id="MobiDB-lite"/>
    </source>
</evidence>
<evidence type="ECO:0000313" key="3">
    <source>
        <dbReference type="Proteomes" id="UP001183615"/>
    </source>
</evidence>
<gene>
    <name evidence="2" type="ORF">RM779_17790</name>
</gene>